<keyword evidence="6 11" id="KW-0520">NAD</keyword>
<gene>
    <name evidence="11" type="primary">aroB</name>
    <name evidence="10" type="synonym">aroK</name>
    <name evidence="15" type="ORF">B9T39_06825</name>
</gene>
<dbReference type="EC" id="2.7.1.71" evidence="10"/>
<keyword evidence="10" id="KW-0418">Kinase</keyword>
<keyword evidence="11" id="KW-0479">Metal-binding</keyword>
<comment type="function">
    <text evidence="11">Catalyzes the conversion of 3-deoxy-D-arabino-heptulosonate 7-phosphate (DAHP) to dehydroquinate (DHQ).</text>
</comment>
<evidence type="ECO:0000256" key="11">
    <source>
        <dbReference type="HAMAP-Rule" id="MF_00110"/>
    </source>
</evidence>
<feature type="binding site" evidence="10">
    <location>
        <begin position="65"/>
        <end position="70"/>
    </location>
    <ligand>
        <name>ATP</name>
        <dbReference type="ChEBI" id="CHEBI:30616"/>
    </ligand>
</feature>
<feature type="binding site" evidence="10">
    <location>
        <position position="111"/>
    </location>
    <ligand>
        <name>substrate</name>
    </ligand>
</feature>
<comment type="subcellular location">
    <subcellularLocation>
        <location evidence="11">Cytoplasm</location>
    </subcellularLocation>
</comment>
<dbReference type="Pfam" id="PF01761">
    <property type="entry name" value="DHQ_synthase"/>
    <property type="match status" value="1"/>
</dbReference>
<comment type="caution">
    <text evidence="15">The sequence shown here is derived from an EMBL/GenBank/DDBJ whole genome shotgun (WGS) entry which is preliminary data.</text>
</comment>
<reference evidence="15 16" key="1">
    <citation type="submission" date="2017-04" db="EMBL/GenBank/DDBJ databases">
        <title>Draft genome sequences of Alloscardovia macacae UMA81211 and UMA81212 isolated from the feces of a rhesus macaque (Macaca mulatta).</title>
        <authorList>
            <person name="Albert K."/>
            <person name="Sela D.A."/>
        </authorList>
    </citation>
    <scope>NUCLEOTIDE SEQUENCE [LARGE SCALE GENOMIC DNA]</scope>
    <source>
        <strain evidence="15 16">UMA81212</strain>
    </source>
</reference>
<comment type="pathway">
    <text evidence="3 11">Metabolic intermediate biosynthesis; chorismate biosynthesis; chorismate from D-erythrose 4-phosphate and phosphoenolpyruvate: step 2/7.</text>
</comment>
<accession>A0A1Y2SXF4</accession>
<feature type="binding site" evidence="11">
    <location>
        <position position="530"/>
    </location>
    <ligand>
        <name>Zn(2+)</name>
        <dbReference type="ChEBI" id="CHEBI:29105"/>
    </ligand>
</feature>
<dbReference type="GO" id="GO:0005737">
    <property type="term" value="C:cytoplasm"/>
    <property type="evidence" value="ECO:0007669"/>
    <property type="project" value="UniProtKB-SubCell"/>
</dbReference>
<dbReference type="Pfam" id="PF01202">
    <property type="entry name" value="SKI"/>
    <property type="match status" value="2"/>
</dbReference>
<feature type="binding site" evidence="10">
    <location>
        <position position="207"/>
    </location>
    <ligand>
        <name>ATP</name>
        <dbReference type="ChEBI" id="CHEBI:30616"/>
    </ligand>
</feature>
<dbReference type="NCBIfam" id="NF010627">
    <property type="entry name" value="PRK14021.1"/>
    <property type="match status" value="1"/>
</dbReference>
<dbReference type="Gene3D" id="3.40.50.300">
    <property type="entry name" value="P-loop containing nucleotide triphosphate hydrolases"/>
    <property type="match status" value="1"/>
</dbReference>
<dbReference type="PRINTS" id="PR01100">
    <property type="entry name" value="SHIKIMTKNASE"/>
</dbReference>
<comment type="cofactor">
    <cofactor evidence="10">
        <name>Mg(2+)</name>
        <dbReference type="ChEBI" id="CHEBI:18420"/>
    </cofactor>
    <text evidence="10">Binds 1 Mg(2+) ion per subunit.</text>
</comment>
<keyword evidence="9" id="KW-0511">Multifunctional enzyme</keyword>
<feature type="binding site" evidence="11">
    <location>
        <position position="401"/>
    </location>
    <ligand>
        <name>NAD(+)</name>
        <dbReference type="ChEBI" id="CHEBI:57540"/>
    </ligand>
</feature>
<dbReference type="GO" id="GO:0005524">
    <property type="term" value="F:ATP binding"/>
    <property type="evidence" value="ECO:0007669"/>
    <property type="project" value="UniProtKB-UniRule"/>
</dbReference>
<evidence type="ECO:0000256" key="1">
    <source>
        <dbReference type="ARBA" id="ARBA00001393"/>
    </source>
</evidence>
<evidence type="ECO:0000256" key="6">
    <source>
        <dbReference type="ARBA" id="ARBA00023027"/>
    </source>
</evidence>
<dbReference type="PANTHER" id="PTHR43622:SF7">
    <property type="entry name" value="3-DEHYDROQUINATE SYNTHASE, CHLOROPLASTIC"/>
    <property type="match status" value="1"/>
</dbReference>
<keyword evidence="11" id="KW-0862">Zinc</keyword>
<feature type="domain" description="3-dehydroquinate synthase C-terminal" evidence="14">
    <location>
        <begin position="440"/>
        <end position="604"/>
    </location>
</feature>
<evidence type="ECO:0000256" key="3">
    <source>
        <dbReference type="ARBA" id="ARBA00004661"/>
    </source>
</evidence>
<evidence type="ECO:0000256" key="12">
    <source>
        <dbReference type="SAM" id="MobiDB-lite"/>
    </source>
</evidence>
<feature type="binding site" evidence="11">
    <location>
        <begin position="428"/>
        <end position="431"/>
    </location>
    <ligand>
        <name>NAD(+)</name>
        <dbReference type="ChEBI" id="CHEBI:57540"/>
    </ligand>
</feature>
<dbReference type="InterPro" id="IPR000623">
    <property type="entry name" value="Shikimate_kinase/TSH1"/>
</dbReference>
<dbReference type="InterPro" id="IPR030960">
    <property type="entry name" value="DHQS/DOIS_N"/>
</dbReference>
<sequence length="641" mass="71307">MSWHRKRRHKADAGTDTRTDTRSGGQQRGQERSSQQHAGQRAGQRARRNEKNAVIPYAVFIGMPGSGKTRIGREVAHLLGIRFYDSDEEIERIEEMSIAEIFETRGEAEFRAVECDVIAGFVRADRAYRSRSESTDISSRIRHSQRPPRIPRSHIHFEGILSLGGGAPMNAQTQENLRHYARMGGQVIYLNAEPEEAIEHATRSGTRPLLKHNPHKVWMDLYGQRHETYAQLATFTLPTHGKTPRQAANTVIDVLDESIIHVSGASPEYDVHIGINTLQHLPDLLGDPSSKDGAVRVALIHTESVQRHSDKARAILRRTGYEVTEIVIPDAEEGKTLRVVSDVWDQLGELGFTRSDAIVGLGGGAATDVAGFIAATWLRGIRYVNCPTSLLAMVDASTGGKTGINTEAGKNLVGSFYTPVGVLADVDTLRTLSPRIFTEGLGEVVKAGFISDPSILRIIEKHADMLRTLDPAHITDEQMNIIIELISRSVRVKERHVSTDLKEKGLREFLNYGHTLGHAIEKMEHFTWRHGEAVAVGMVYAAELAEIHGIVDRDFVDYTRDILESVGLPTTWSTLSEALGPDATDAQMEDFEDRVLEIMHRDKKARGRMLRFVVVDEIGHARRLEDPSEDSVIEALHRLAS</sequence>
<dbReference type="InterPro" id="IPR027417">
    <property type="entry name" value="P-loop_NTPase"/>
</dbReference>
<comment type="catalytic activity">
    <reaction evidence="10">
        <text>shikimate + ATP = 3-phosphoshikimate + ADP + H(+)</text>
        <dbReference type="Rhea" id="RHEA:13121"/>
        <dbReference type="ChEBI" id="CHEBI:15378"/>
        <dbReference type="ChEBI" id="CHEBI:30616"/>
        <dbReference type="ChEBI" id="CHEBI:36208"/>
        <dbReference type="ChEBI" id="CHEBI:145989"/>
        <dbReference type="ChEBI" id="CHEBI:456216"/>
        <dbReference type="EC" id="2.7.1.71"/>
    </reaction>
</comment>
<dbReference type="GO" id="GO:0000287">
    <property type="term" value="F:magnesium ion binding"/>
    <property type="evidence" value="ECO:0007669"/>
    <property type="project" value="UniProtKB-UniRule"/>
</dbReference>
<dbReference type="InterPro" id="IPR056179">
    <property type="entry name" value="DHQS_C"/>
</dbReference>
<evidence type="ECO:0000313" key="16">
    <source>
        <dbReference type="Proteomes" id="UP000243540"/>
    </source>
</evidence>
<dbReference type="SUPFAM" id="SSF52540">
    <property type="entry name" value="P-loop containing nucleoside triphosphate hydrolases"/>
    <property type="match status" value="1"/>
</dbReference>
<name>A0A1Y2SXF4_9BIFI</name>
<keyword evidence="10" id="KW-0808">Transferase</keyword>
<comment type="cofactor">
    <cofactor evidence="11">
        <name>Co(2+)</name>
        <dbReference type="ChEBI" id="CHEBI:48828"/>
    </cofactor>
    <cofactor evidence="11">
        <name>Zn(2+)</name>
        <dbReference type="ChEBI" id="CHEBI:29105"/>
    </cofactor>
    <text evidence="11">Binds 1 divalent metal cation per subunit. Can use either Co(2+) or Zn(2+).</text>
</comment>
<feature type="binding site" evidence="11">
    <location>
        <position position="443"/>
    </location>
    <ligand>
        <name>Zn(2+)</name>
        <dbReference type="ChEBI" id="CHEBI:29105"/>
    </ligand>
</feature>
<feature type="binding site" evidence="10">
    <location>
        <position position="69"/>
    </location>
    <ligand>
        <name>Mg(2+)</name>
        <dbReference type="ChEBI" id="CHEBI:18420"/>
    </ligand>
</feature>
<dbReference type="EC" id="4.2.3.4" evidence="11"/>
<feature type="compositionally biased region" description="Basic and acidic residues" evidence="12">
    <location>
        <begin position="11"/>
        <end position="21"/>
    </location>
</feature>
<evidence type="ECO:0000259" key="13">
    <source>
        <dbReference type="Pfam" id="PF01761"/>
    </source>
</evidence>
<protein>
    <recommendedName>
        <fullName evidence="10 11">Multifunctional fusion protein</fullName>
    </recommendedName>
    <domain>
        <recommendedName>
            <fullName evidence="10">Shikimate kinase</fullName>
            <shortName evidence="10">SK</shortName>
            <ecNumber evidence="10">2.7.1.71</ecNumber>
        </recommendedName>
    </domain>
    <domain>
        <recommendedName>
            <fullName evidence="11">3-dehydroquinate synthase</fullName>
            <shortName evidence="11">DHQS</shortName>
            <ecNumber evidence="11">4.2.3.4</ecNumber>
        </recommendedName>
    </domain>
</protein>
<evidence type="ECO:0000256" key="10">
    <source>
        <dbReference type="HAMAP-Rule" id="MF_00109"/>
    </source>
</evidence>
<comment type="caution">
    <text evidence="10">Lacks conserved residue(s) required for the propagation of feature annotation.</text>
</comment>
<dbReference type="HAMAP" id="MF_00110">
    <property type="entry name" value="DHQ_synthase"/>
    <property type="match status" value="1"/>
</dbReference>
<dbReference type="GO" id="GO:0009073">
    <property type="term" value="P:aromatic amino acid family biosynthetic process"/>
    <property type="evidence" value="ECO:0007669"/>
    <property type="project" value="UniProtKB-KW"/>
</dbReference>
<keyword evidence="5 11" id="KW-0028">Amino-acid biosynthesis</keyword>
<dbReference type="Gene3D" id="3.40.50.1970">
    <property type="match status" value="1"/>
</dbReference>
<keyword evidence="11" id="KW-0547">Nucleotide-binding</keyword>
<evidence type="ECO:0000256" key="4">
    <source>
        <dbReference type="ARBA" id="ARBA00022490"/>
    </source>
</evidence>
<evidence type="ECO:0000256" key="7">
    <source>
        <dbReference type="ARBA" id="ARBA00023141"/>
    </source>
</evidence>
<dbReference type="AlphaFoldDB" id="A0A1Y2SXF4"/>
<dbReference type="Pfam" id="PF24621">
    <property type="entry name" value="DHQS_C"/>
    <property type="match status" value="1"/>
</dbReference>
<comment type="similarity">
    <text evidence="10">Belongs to the shikimate kinase family.</text>
</comment>
<dbReference type="GO" id="GO:0003856">
    <property type="term" value="F:3-dehydroquinate synthase activity"/>
    <property type="evidence" value="ECO:0007669"/>
    <property type="project" value="UniProtKB-UniRule"/>
</dbReference>
<feature type="binding site" evidence="11">
    <location>
        <begin position="364"/>
        <end position="368"/>
    </location>
    <ligand>
        <name>NAD(+)</name>
        <dbReference type="ChEBI" id="CHEBI:57540"/>
    </ligand>
</feature>
<feature type="domain" description="3-dehydroquinate synthase N-terminal" evidence="13">
    <location>
        <begin position="326"/>
        <end position="437"/>
    </location>
</feature>
<dbReference type="STRING" id="1160091.B9T39_06825"/>
<feature type="binding site" evidence="11">
    <location>
        <position position="410"/>
    </location>
    <ligand>
        <name>NAD(+)</name>
        <dbReference type="ChEBI" id="CHEBI:57540"/>
    </ligand>
</feature>
<evidence type="ECO:0000256" key="8">
    <source>
        <dbReference type="ARBA" id="ARBA00023239"/>
    </source>
</evidence>
<dbReference type="InterPro" id="IPR016037">
    <property type="entry name" value="DHQ_synth_AroB"/>
</dbReference>
<comment type="function">
    <text evidence="10">Catalyzes the specific phosphorylation of the 3-hydroxyl group of shikimic acid using ATP as a cosubstrate.</text>
</comment>
<evidence type="ECO:0000313" key="15">
    <source>
        <dbReference type="EMBL" id="OTA28399.1"/>
    </source>
</evidence>
<feature type="binding site" evidence="10">
    <location>
        <position position="87"/>
    </location>
    <ligand>
        <name>substrate</name>
    </ligand>
</feature>
<dbReference type="GO" id="GO:0004765">
    <property type="term" value="F:shikimate kinase activity"/>
    <property type="evidence" value="ECO:0007669"/>
    <property type="project" value="UniProtKB-UniRule"/>
</dbReference>
<comment type="catalytic activity">
    <reaction evidence="1 11">
        <text>7-phospho-2-dehydro-3-deoxy-D-arabino-heptonate = 3-dehydroquinate + phosphate</text>
        <dbReference type="Rhea" id="RHEA:21968"/>
        <dbReference type="ChEBI" id="CHEBI:32364"/>
        <dbReference type="ChEBI" id="CHEBI:43474"/>
        <dbReference type="ChEBI" id="CHEBI:58394"/>
        <dbReference type="EC" id="4.2.3.4"/>
    </reaction>
</comment>
<evidence type="ECO:0000259" key="14">
    <source>
        <dbReference type="Pfam" id="PF24621"/>
    </source>
</evidence>
<evidence type="ECO:0000256" key="9">
    <source>
        <dbReference type="ARBA" id="ARBA00023268"/>
    </source>
</evidence>
<keyword evidence="8 11" id="KW-0456">Lyase</keyword>
<comment type="pathway">
    <text evidence="10">Metabolic intermediate biosynthesis; chorismate biosynthesis; chorismate from D-erythrose 4-phosphate and phosphoenolpyruvate: step 5/7.</text>
</comment>
<dbReference type="HAMAP" id="MF_00109">
    <property type="entry name" value="Shikimate_kinase"/>
    <property type="match status" value="1"/>
</dbReference>
<comment type="subunit">
    <text evidence="10">Monomer.</text>
</comment>
<dbReference type="PANTHER" id="PTHR43622">
    <property type="entry name" value="3-DEHYDROQUINATE SYNTHASE"/>
    <property type="match status" value="1"/>
</dbReference>
<dbReference type="Proteomes" id="UP000243540">
    <property type="component" value="Unassembled WGS sequence"/>
</dbReference>
<dbReference type="SUPFAM" id="SSF56796">
    <property type="entry name" value="Dehydroquinate synthase-like"/>
    <property type="match status" value="1"/>
</dbReference>
<keyword evidence="11" id="KW-0170">Cobalt</keyword>
<feature type="binding site" evidence="10">
    <location>
        <position position="225"/>
    </location>
    <ligand>
        <name>substrate</name>
    </ligand>
</feature>
<feature type="binding site" evidence="10">
    <location>
        <position position="165"/>
    </location>
    <ligand>
        <name>substrate</name>
    </ligand>
</feature>
<feature type="region of interest" description="Disordered" evidence="12">
    <location>
        <begin position="1"/>
        <end position="49"/>
    </location>
</feature>
<dbReference type="Gene3D" id="1.20.1090.10">
    <property type="entry name" value="Dehydroquinate synthase-like - alpha domain"/>
    <property type="match status" value="1"/>
</dbReference>
<comment type="cofactor">
    <cofactor evidence="2 11">
        <name>NAD(+)</name>
        <dbReference type="ChEBI" id="CHEBI:57540"/>
    </cofactor>
</comment>
<dbReference type="InterPro" id="IPR031322">
    <property type="entry name" value="Shikimate/glucono_kinase"/>
</dbReference>
<dbReference type="GO" id="GO:0009423">
    <property type="term" value="P:chorismate biosynthetic process"/>
    <property type="evidence" value="ECO:0007669"/>
    <property type="project" value="UniProtKB-UniRule"/>
</dbReference>
<dbReference type="CDD" id="cd08195">
    <property type="entry name" value="DHQS"/>
    <property type="match status" value="1"/>
</dbReference>
<organism evidence="15 16">
    <name type="scientific">Alloscardovia macacae</name>
    <dbReference type="NCBI Taxonomy" id="1160091"/>
    <lineage>
        <taxon>Bacteria</taxon>
        <taxon>Bacillati</taxon>
        <taxon>Actinomycetota</taxon>
        <taxon>Actinomycetes</taxon>
        <taxon>Bifidobacteriales</taxon>
        <taxon>Bifidobacteriaceae</taxon>
        <taxon>Alloscardovia</taxon>
    </lineage>
</organism>
<evidence type="ECO:0000256" key="5">
    <source>
        <dbReference type="ARBA" id="ARBA00022605"/>
    </source>
</evidence>
<feature type="binding site" evidence="11">
    <location>
        <position position="514"/>
    </location>
    <ligand>
        <name>Zn(2+)</name>
        <dbReference type="ChEBI" id="CHEBI:29105"/>
    </ligand>
</feature>
<comment type="similarity">
    <text evidence="11">Belongs to the sugar phosphate cyclases superfamily. Dehydroquinate synthase family.</text>
</comment>
<evidence type="ECO:0000256" key="2">
    <source>
        <dbReference type="ARBA" id="ARBA00001911"/>
    </source>
</evidence>
<dbReference type="GO" id="GO:0008652">
    <property type="term" value="P:amino acid biosynthetic process"/>
    <property type="evidence" value="ECO:0007669"/>
    <property type="project" value="UniProtKB-KW"/>
</dbReference>
<proteinExistence type="inferred from homology"/>
<keyword evidence="10" id="KW-0460">Magnesium</keyword>
<feature type="compositionally biased region" description="Basic residues" evidence="12">
    <location>
        <begin position="1"/>
        <end position="10"/>
    </location>
</feature>
<keyword evidence="10" id="KW-0067">ATP-binding</keyword>
<feature type="compositionally biased region" description="Low complexity" evidence="12">
    <location>
        <begin position="32"/>
        <end position="43"/>
    </location>
</feature>
<dbReference type="EMBL" id="NEKC01000017">
    <property type="protein sequence ID" value="OTA28399.1"/>
    <property type="molecule type" value="Genomic_DNA"/>
</dbReference>
<keyword evidence="4 11" id="KW-0963">Cytoplasm</keyword>
<dbReference type="OrthoDB" id="9806583at2"/>
<dbReference type="CDD" id="cd00464">
    <property type="entry name" value="SK"/>
    <property type="match status" value="1"/>
</dbReference>
<feature type="binding site" evidence="11">
    <location>
        <begin position="330"/>
        <end position="335"/>
    </location>
    <ligand>
        <name>NAD(+)</name>
        <dbReference type="ChEBI" id="CHEBI:57540"/>
    </ligand>
</feature>
<dbReference type="InterPro" id="IPR050071">
    <property type="entry name" value="Dehydroquinate_synthase"/>
</dbReference>
<keyword evidence="7 11" id="KW-0057">Aromatic amino acid biosynthesis</keyword>
<dbReference type="UniPathway" id="UPA00053">
    <property type="reaction ID" value="UER00085"/>
</dbReference>
<feature type="binding site" evidence="11">
    <location>
        <begin position="388"/>
        <end position="389"/>
    </location>
    <ligand>
        <name>NAD(+)</name>
        <dbReference type="ChEBI" id="CHEBI:57540"/>
    </ligand>
</feature>
<dbReference type="NCBIfam" id="TIGR01357">
    <property type="entry name" value="aroB"/>
    <property type="match status" value="1"/>
</dbReference>